<organism evidence="3 4">
    <name type="scientific">Streptomyces ficellus</name>
    <dbReference type="NCBI Taxonomy" id="1977088"/>
    <lineage>
        <taxon>Bacteria</taxon>
        <taxon>Bacillati</taxon>
        <taxon>Actinomycetota</taxon>
        <taxon>Actinomycetes</taxon>
        <taxon>Kitasatosporales</taxon>
        <taxon>Streptomycetaceae</taxon>
        <taxon>Streptomyces</taxon>
    </lineage>
</organism>
<keyword evidence="4" id="KW-1185">Reference proteome</keyword>
<name>A0ABT7Z5W1_9ACTN</name>
<keyword evidence="2" id="KW-0472">Membrane</keyword>
<evidence type="ECO:0000313" key="3">
    <source>
        <dbReference type="EMBL" id="MDN3294861.1"/>
    </source>
</evidence>
<feature type="region of interest" description="Disordered" evidence="1">
    <location>
        <begin position="25"/>
        <end position="44"/>
    </location>
</feature>
<dbReference type="RefSeq" id="WP_290111899.1">
    <property type="nucleotide sequence ID" value="NZ_JAUEPL010000014.1"/>
</dbReference>
<keyword evidence="2" id="KW-0812">Transmembrane</keyword>
<dbReference type="Proteomes" id="UP001174050">
    <property type="component" value="Unassembled WGS sequence"/>
</dbReference>
<dbReference type="EMBL" id="JAUEPL010000014">
    <property type="protein sequence ID" value="MDN3294861.1"/>
    <property type="molecule type" value="Genomic_DNA"/>
</dbReference>
<comment type="caution">
    <text evidence="3">The sequence shown here is derived from an EMBL/GenBank/DDBJ whole genome shotgun (WGS) entry which is preliminary data.</text>
</comment>
<evidence type="ECO:0000256" key="1">
    <source>
        <dbReference type="SAM" id="MobiDB-lite"/>
    </source>
</evidence>
<proteinExistence type="predicted"/>
<evidence type="ECO:0000313" key="4">
    <source>
        <dbReference type="Proteomes" id="UP001174050"/>
    </source>
</evidence>
<keyword evidence="2" id="KW-1133">Transmembrane helix</keyword>
<feature type="transmembrane region" description="Helical" evidence="2">
    <location>
        <begin position="68"/>
        <end position="85"/>
    </location>
</feature>
<reference evidence="3" key="1">
    <citation type="submission" date="2023-06" db="EMBL/GenBank/DDBJ databases">
        <title>WGS-Sequencing of Streptomyces ficellus isolate 21 collected from sand in Gara Djebilet Iron Mine in Algeria.</title>
        <authorList>
            <person name="Zegers G.P."/>
            <person name="Gomez A."/>
            <person name="Gueddou A."/>
            <person name="Zahara A.F."/>
            <person name="Worth M."/>
            <person name="Sevigny J.L."/>
            <person name="Tisa L."/>
        </authorList>
    </citation>
    <scope>NUCLEOTIDE SEQUENCE</scope>
    <source>
        <strain evidence="3">AS11</strain>
    </source>
</reference>
<sequence length="90" mass="9385">MKRRTVLAGGAGAADKLADVAAFSTSRPPMDQSRRTRTVLTDRDPSASPAARAVYGLLADLWKEAADAMTYVFLAIAAVTAFAGAKKANA</sequence>
<gene>
    <name evidence="3" type="ORF">QWM81_12515</name>
</gene>
<protein>
    <submittedName>
        <fullName evidence="3">Uncharacterized protein</fullName>
    </submittedName>
</protein>
<accession>A0ABT7Z5W1</accession>
<evidence type="ECO:0000256" key="2">
    <source>
        <dbReference type="SAM" id="Phobius"/>
    </source>
</evidence>